<name>A0A366QIW3_9HYPO</name>
<reference evidence="7 8" key="1">
    <citation type="submission" date="2018-06" db="EMBL/GenBank/DDBJ databases">
        <title>Fusarium incarnatum-equiseti species complex species 28.</title>
        <authorList>
            <person name="Gardiner D.M."/>
        </authorList>
    </citation>
    <scope>NUCLEOTIDE SEQUENCE [LARGE SCALE GENOMIC DNA]</scope>
    <source>
        <strain evidence="7 8">FIESC_28</strain>
    </source>
</reference>
<sequence>MGIKQFNDDAKAAIEAANRGELPIPNVSNLRKGDSDGEIAFTYTYASTHTYTHAESPLEIQALSTEPEAYPRHSSFLIFTPSEEPVVGLEKWLQEISDLANGKSVTGVIALISDRLTKKLESSSQLDGYISHEDSTTSDIDDDEESFYETEFDDMDIDPVPAREPSLCNEDPSVAVAAAITGRLKRHLREARSEGYHLWIPVEDREHGGLHKFSLSIHASKLKIPEEALEAWGLNPSDYVVMMFKLTSEYPLLSTFLEPSDRSIIQFSFGKCTSPNPSSISATRLFEGDDQESADEQIKSRDESSSPFLPLCMSLSFDTLLNKEFPKLLRLRLSEGISWDQAQELYAELSTGTYDMNAVKNHDESSDQFDLELLERNYLSRDADALNIILIAMQFSLQRLVNCPKYCLVCHRRTGNSIEAIKPFVCESQLCLFQYLSLGFCQSIEHEIVNNPNVVDLLVSFFYAAITSNRLREFPMGLGLKCAASAFAPAPSEIEPLSAEVCFESKTIRCDSLDYPKYRSIAKGQFITLFPSSQILSVQASTMPIMRGSCRKHICVIESCKATDLTFEIISTHTAPNVQDDWKNPTSQAASQTGYADPTWEKALVYKHEQDIDDLEVTERYQALTVMCECIPPVQEMKEYLTSHPGHQLSSWQRMDTSTVSLLNWIVASNRSFIVQDAPIPGVSQPGEEPFKHDDLVDGMADGWVQFRFVQGSPEKEQMFLRELIQRVNNGKPYPTLFAWHGSSLGNWHSIIRTGLDFSETVNGRAYGNGVYFAKDFDTSFSYSRHDGRLWRNSALEITSAITLCEIVNDTGRFVSTSPYFVVDRVDWIQCRYLFIRVDTTPPSNPQTANATPQSIQPTVYIEQDPTHSLRCGLQSVSIPQSALSTSRRMLRHNTAEAVGSSQDYTTTVEESDHRAEINSYLDELLASDDEGDTQPTSGRKRRRTSVDSGLGEARLLATQNQFPWQSNNVTLFQPGQLDLDSLPKLAEPTWAASSPVALRALSSQIKDLQKIQSNTNLVTLGWYIDFERLDNLFHWIVELHSFDMDLALAQDMVRCGCSSIVIEVRFGASFPISPPFVRVIRPRFVPFAQGGGGHVTMGGSICSELLTNSGWSPALSLEKVFLEVRMNLCEKDPPARLEQSDRAMNAQDYNVFEAIDAYHRAATAHGWQVPSDLEMLKSMMASER</sequence>
<dbReference type="Gene3D" id="3.10.110.10">
    <property type="entry name" value="Ubiquitin Conjugating Enzyme"/>
    <property type="match status" value="1"/>
</dbReference>
<dbReference type="GeneID" id="42000896"/>
<keyword evidence="4" id="KW-0520">NAD</keyword>
<dbReference type="PROSITE" id="PS50127">
    <property type="entry name" value="UBC_2"/>
    <property type="match status" value="1"/>
</dbReference>
<keyword evidence="8" id="KW-1185">Reference proteome</keyword>
<dbReference type="PANTHER" id="PTHR21328">
    <property type="entry name" value="POLY ADP-RIBOSE POLYMERASE FAMILY, MEMBER PARP"/>
    <property type="match status" value="1"/>
</dbReference>
<dbReference type="SUPFAM" id="SSF56399">
    <property type="entry name" value="ADP-ribosylation"/>
    <property type="match status" value="1"/>
</dbReference>
<evidence type="ECO:0000313" key="7">
    <source>
        <dbReference type="EMBL" id="RBR04879.1"/>
    </source>
</evidence>
<dbReference type="Proteomes" id="UP000253153">
    <property type="component" value="Unassembled WGS sequence"/>
</dbReference>
<comment type="caution">
    <text evidence="7">The sequence shown here is derived from an EMBL/GenBank/DDBJ whole genome shotgun (WGS) entry which is preliminary data.</text>
</comment>
<feature type="domain" description="UBC core" evidence="6">
    <location>
        <begin position="997"/>
        <end position="1166"/>
    </location>
</feature>
<organism evidence="7 8">
    <name type="scientific">Fusarium coffeatum</name>
    <dbReference type="NCBI Taxonomy" id="231269"/>
    <lineage>
        <taxon>Eukaryota</taxon>
        <taxon>Fungi</taxon>
        <taxon>Dikarya</taxon>
        <taxon>Ascomycota</taxon>
        <taxon>Pezizomycotina</taxon>
        <taxon>Sordariomycetes</taxon>
        <taxon>Hypocreomycetidae</taxon>
        <taxon>Hypocreales</taxon>
        <taxon>Nectriaceae</taxon>
        <taxon>Fusarium</taxon>
        <taxon>Fusarium incarnatum-equiseti species complex</taxon>
    </lineage>
</organism>
<evidence type="ECO:0000313" key="8">
    <source>
        <dbReference type="Proteomes" id="UP000253153"/>
    </source>
</evidence>
<evidence type="ECO:0000256" key="5">
    <source>
        <dbReference type="SAM" id="MobiDB-lite"/>
    </source>
</evidence>
<dbReference type="InterPro" id="IPR051838">
    <property type="entry name" value="ARTD_PARP"/>
</dbReference>
<keyword evidence="3" id="KW-0548">Nucleotidyltransferase</keyword>
<dbReference type="InterPro" id="IPR012317">
    <property type="entry name" value="Poly(ADP-ribose)pol_cat_dom"/>
</dbReference>
<accession>A0A366QIW3</accession>
<dbReference type="AlphaFoldDB" id="A0A366QIW3"/>
<keyword evidence="2" id="KW-0808">Transferase</keyword>
<evidence type="ECO:0000256" key="2">
    <source>
        <dbReference type="ARBA" id="ARBA00022679"/>
    </source>
</evidence>
<dbReference type="GO" id="GO:0003950">
    <property type="term" value="F:NAD+ poly-ADP-ribosyltransferase activity"/>
    <property type="evidence" value="ECO:0007669"/>
    <property type="project" value="InterPro"/>
</dbReference>
<dbReference type="SMART" id="SM00212">
    <property type="entry name" value="UBCc"/>
    <property type="match status" value="1"/>
</dbReference>
<evidence type="ECO:0000256" key="3">
    <source>
        <dbReference type="ARBA" id="ARBA00022695"/>
    </source>
</evidence>
<dbReference type="EMBL" id="QKXC01000402">
    <property type="protein sequence ID" value="RBR04879.1"/>
    <property type="molecule type" value="Genomic_DNA"/>
</dbReference>
<dbReference type="OrthoDB" id="109543at2759"/>
<dbReference type="CDD" id="cd23802">
    <property type="entry name" value="UBCc_UBE2Q"/>
    <property type="match status" value="1"/>
</dbReference>
<dbReference type="InterPro" id="IPR000608">
    <property type="entry name" value="UBC"/>
</dbReference>
<dbReference type="Pfam" id="PF00644">
    <property type="entry name" value="PARP"/>
    <property type="match status" value="1"/>
</dbReference>
<evidence type="ECO:0000259" key="6">
    <source>
        <dbReference type="PROSITE" id="PS50127"/>
    </source>
</evidence>
<feature type="region of interest" description="Disordered" evidence="5">
    <location>
        <begin position="925"/>
        <end position="949"/>
    </location>
</feature>
<dbReference type="GO" id="GO:0016779">
    <property type="term" value="F:nucleotidyltransferase activity"/>
    <property type="evidence" value="ECO:0007669"/>
    <property type="project" value="UniProtKB-KW"/>
</dbReference>
<gene>
    <name evidence="7" type="ORF">FIESC28_11477</name>
</gene>
<dbReference type="InterPro" id="IPR016135">
    <property type="entry name" value="UBQ-conjugating_enzyme/RWD"/>
</dbReference>
<dbReference type="SUPFAM" id="SSF54495">
    <property type="entry name" value="UBC-like"/>
    <property type="match status" value="1"/>
</dbReference>
<feature type="region of interest" description="Disordered" evidence="5">
    <location>
        <begin position="282"/>
        <end position="304"/>
    </location>
</feature>
<proteinExistence type="predicted"/>
<dbReference type="RefSeq" id="XP_031010339.1">
    <property type="nucleotide sequence ID" value="XM_031165600.1"/>
</dbReference>
<protein>
    <recommendedName>
        <fullName evidence="6">UBC core domain-containing protein</fullName>
    </recommendedName>
</protein>
<dbReference type="Pfam" id="PF00179">
    <property type="entry name" value="UQ_con"/>
    <property type="match status" value="1"/>
</dbReference>
<dbReference type="Gene3D" id="3.90.228.10">
    <property type="match status" value="1"/>
</dbReference>
<evidence type="ECO:0000256" key="4">
    <source>
        <dbReference type="ARBA" id="ARBA00023027"/>
    </source>
</evidence>
<keyword evidence="1" id="KW-0328">Glycosyltransferase</keyword>
<evidence type="ECO:0000256" key="1">
    <source>
        <dbReference type="ARBA" id="ARBA00022676"/>
    </source>
</evidence>